<accession>A0ABX1DZH2</accession>
<organism evidence="1 2">
    <name type="scientific">Brucella ciceri</name>
    <dbReference type="NCBI Taxonomy" id="391287"/>
    <lineage>
        <taxon>Bacteria</taxon>
        <taxon>Pseudomonadati</taxon>
        <taxon>Pseudomonadota</taxon>
        <taxon>Alphaproteobacteria</taxon>
        <taxon>Hyphomicrobiales</taxon>
        <taxon>Brucellaceae</taxon>
        <taxon>Brucella/Ochrobactrum group</taxon>
        <taxon>Brucella</taxon>
    </lineage>
</organism>
<dbReference type="RefSeq" id="WP_374846561.1">
    <property type="nucleotide sequence ID" value="NZ_JBHEEV010000009.1"/>
</dbReference>
<dbReference type="EMBL" id="JAAVLR010000002">
    <property type="protein sequence ID" value="NKC28988.1"/>
    <property type="molecule type" value="Genomic_DNA"/>
</dbReference>
<reference evidence="1 2" key="1">
    <citation type="submission" date="2020-03" db="EMBL/GenBank/DDBJ databases">
        <title>Whole genome sequencing of clinical and environmental type strains of Ochrobactrum.</title>
        <authorList>
            <person name="Dharne M."/>
        </authorList>
    </citation>
    <scope>NUCLEOTIDE SEQUENCE [LARGE SCALE GENOMIC DNA]</scope>
    <source>
        <strain evidence="1 2">DSM 22292</strain>
    </source>
</reference>
<evidence type="ECO:0008006" key="3">
    <source>
        <dbReference type="Google" id="ProtNLM"/>
    </source>
</evidence>
<evidence type="ECO:0000313" key="2">
    <source>
        <dbReference type="Proteomes" id="UP000568486"/>
    </source>
</evidence>
<keyword evidence="2" id="KW-1185">Reference proteome</keyword>
<protein>
    <recommendedName>
        <fullName evidence="3">Phage protein</fullName>
    </recommendedName>
</protein>
<evidence type="ECO:0000313" key="1">
    <source>
        <dbReference type="EMBL" id="NKC28988.1"/>
    </source>
</evidence>
<gene>
    <name evidence="1" type="ORF">HED52_19575</name>
</gene>
<dbReference type="Proteomes" id="UP000568486">
    <property type="component" value="Unassembled WGS sequence"/>
</dbReference>
<name>A0ABX1DZH2_9HYPH</name>
<sequence length="78" mass="8897">MALIFKHTKGHLGQYEDWWYLERKDDGTAVVRHVWDHVAVNGFAKSEGEKTYTVDEFLSGNHHGTAKQKVKDALGIVE</sequence>
<comment type="caution">
    <text evidence="1">The sequence shown here is derived from an EMBL/GenBank/DDBJ whole genome shotgun (WGS) entry which is preliminary data.</text>
</comment>
<proteinExistence type="predicted"/>